<dbReference type="SUPFAM" id="SSF56281">
    <property type="entry name" value="Metallo-hydrolase/oxidoreductase"/>
    <property type="match status" value="1"/>
</dbReference>
<reference evidence="1 2" key="1">
    <citation type="submission" date="2020-04" db="EMBL/GenBank/DDBJ databases">
        <title>Thermobifida alba genome sequencing and assembly.</title>
        <authorList>
            <person name="Luzics S."/>
            <person name="Horvath B."/>
            <person name="Nagy I."/>
            <person name="Toth A."/>
            <person name="Nagy I."/>
            <person name="Kukolya J."/>
        </authorList>
    </citation>
    <scope>NUCLEOTIDE SEQUENCE [LARGE SCALE GENOMIC DNA]</scope>
    <source>
        <strain evidence="1 2">DSM 43795</strain>
    </source>
</reference>
<sequence length="211" mass="22466">MKLTKLGHACVRLEKNGRALVIDPGVLTPQDDALAGVEAVLVTHEHADHLDPDRLRAALAADPDLTVHTCPGAARRLAGLGERVHVVRDGETFTAAGFDVAVAGEHHQRTLPDALPVDNVGFLVDGEVFHPGDAWTVVDAPTVLPALQAPWATVADLVAYLRRAAPRRAFPVHDGLLNEQGLAIFDGVLAAEAQRLGADIRRLRPGQSVDL</sequence>
<name>A0ABY4L0R7_THEAE</name>
<dbReference type="Gene3D" id="3.60.15.10">
    <property type="entry name" value="Ribonuclease Z/Hydroxyacylglutathione hydrolase-like"/>
    <property type="match status" value="1"/>
</dbReference>
<gene>
    <name evidence="1" type="ORF">FOF52_05680</name>
</gene>
<proteinExistence type="predicted"/>
<dbReference type="Pfam" id="PF13483">
    <property type="entry name" value="Lactamase_B_3"/>
    <property type="match status" value="1"/>
</dbReference>
<dbReference type="InterPro" id="IPR050114">
    <property type="entry name" value="UPF0173_UPF0282_UlaG_hydrolase"/>
</dbReference>
<dbReference type="PANTHER" id="PTHR43546:SF3">
    <property type="entry name" value="UPF0173 METAL-DEPENDENT HYDROLASE MJ1163"/>
    <property type="match status" value="1"/>
</dbReference>
<dbReference type="EMBL" id="CP051627">
    <property type="protein sequence ID" value="UPT20526.1"/>
    <property type="molecule type" value="Genomic_DNA"/>
</dbReference>
<evidence type="ECO:0000313" key="2">
    <source>
        <dbReference type="Proteomes" id="UP000832041"/>
    </source>
</evidence>
<dbReference type="InterPro" id="IPR036866">
    <property type="entry name" value="RibonucZ/Hydroxyglut_hydro"/>
</dbReference>
<dbReference type="RefSeq" id="WP_248592787.1">
    <property type="nucleotide sequence ID" value="NZ_BAABEB010000012.1"/>
</dbReference>
<organism evidence="1 2">
    <name type="scientific">Thermobifida alba</name>
    <name type="common">Thermomonospora alba</name>
    <dbReference type="NCBI Taxonomy" id="53522"/>
    <lineage>
        <taxon>Bacteria</taxon>
        <taxon>Bacillati</taxon>
        <taxon>Actinomycetota</taxon>
        <taxon>Actinomycetes</taxon>
        <taxon>Streptosporangiales</taxon>
        <taxon>Nocardiopsidaceae</taxon>
        <taxon>Thermobifida</taxon>
    </lineage>
</organism>
<dbReference type="PANTHER" id="PTHR43546">
    <property type="entry name" value="UPF0173 METAL-DEPENDENT HYDROLASE MJ1163-RELATED"/>
    <property type="match status" value="1"/>
</dbReference>
<evidence type="ECO:0000313" key="1">
    <source>
        <dbReference type="EMBL" id="UPT20526.1"/>
    </source>
</evidence>
<protein>
    <submittedName>
        <fullName evidence="1">MBL fold metallo-hydrolase</fullName>
    </submittedName>
</protein>
<accession>A0ABY4L0R7</accession>
<keyword evidence="2" id="KW-1185">Reference proteome</keyword>
<dbReference type="Proteomes" id="UP000832041">
    <property type="component" value="Chromosome"/>
</dbReference>